<feature type="active site" evidence="9">
    <location>
        <position position="199"/>
    </location>
</feature>
<dbReference type="Gene3D" id="1.10.443.10">
    <property type="entry name" value="Intergrase catalytic core"/>
    <property type="match status" value="1"/>
</dbReference>
<dbReference type="InterPro" id="IPR023009">
    <property type="entry name" value="Tyrosine_recombinase_XerC/XerD"/>
</dbReference>
<dbReference type="PROSITE" id="PS51900">
    <property type="entry name" value="CB"/>
    <property type="match status" value="1"/>
</dbReference>
<evidence type="ECO:0000256" key="5">
    <source>
        <dbReference type="ARBA" id="ARBA00022908"/>
    </source>
</evidence>
<dbReference type="InterPro" id="IPR013762">
    <property type="entry name" value="Integrase-like_cat_sf"/>
</dbReference>
<dbReference type="GO" id="GO:0005737">
    <property type="term" value="C:cytoplasm"/>
    <property type="evidence" value="ECO:0007669"/>
    <property type="project" value="UniProtKB-SubCell"/>
</dbReference>
<keyword evidence="14" id="KW-1185">Reference proteome</keyword>
<evidence type="ECO:0000256" key="3">
    <source>
        <dbReference type="ARBA" id="ARBA00022618"/>
    </source>
</evidence>
<dbReference type="HAMAP" id="MF_01808">
    <property type="entry name" value="Recomb_XerC_XerD"/>
    <property type="match status" value="1"/>
</dbReference>
<comment type="similarity">
    <text evidence="9">Belongs to the 'phage' integrase family. XerC subfamily.</text>
</comment>
<dbReference type="PANTHER" id="PTHR30349">
    <property type="entry name" value="PHAGE INTEGRASE-RELATED"/>
    <property type="match status" value="1"/>
</dbReference>
<dbReference type="Pfam" id="PF02899">
    <property type="entry name" value="Phage_int_SAM_1"/>
    <property type="match status" value="1"/>
</dbReference>
<keyword evidence="2 9" id="KW-0963">Cytoplasm</keyword>
<keyword evidence="3 9" id="KW-0132">Cell division</keyword>
<dbReference type="Proteomes" id="UP001174314">
    <property type="component" value="Chromosome"/>
</dbReference>
<comment type="subunit">
    <text evidence="9">Forms a cyclic heterotetrameric complex composed of two molecules of XerC and two molecules of XerD.</text>
</comment>
<evidence type="ECO:0000313" key="14">
    <source>
        <dbReference type="Proteomes" id="UP001174314"/>
    </source>
</evidence>
<dbReference type="InterPro" id="IPR004107">
    <property type="entry name" value="Integrase_SAM-like_N"/>
</dbReference>
<dbReference type="CDD" id="cd00798">
    <property type="entry name" value="INT_XerDC_C"/>
    <property type="match status" value="1"/>
</dbReference>
<dbReference type="Pfam" id="PF00589">
    <property type="entry name" value="Phage_integrase"/>
    <property type="match status" value="1"/>
</dbReference>
<evidence type="ECO:0000256" key="1">
    <source>
        <dbReference type="ARBA" id="ARBA00004496"/>
    </source>
</evidence>
<gene>
    <name evidence="9" type="primary">xerC</name>
    <name evidence="13" type="ORF">Q0N40_06175</name>
</gene>
<comment type="function">
    <text evidence="9">Site-specific tyrosine recombinase, which acts by catalyzing the cutting and rejoining of the recombining DNA molecules. The XerC-XerD complex is essential to convert dimers of the bacterial chromosome into monomers to permit their segregation at cell division. It also contributes to the segregational stability of plasmids.</text>
</comment>
<dbReference type="AlphaFoldDB" id="A0AAU0PXY9"/>
<organism evidence="13 14">
    <name type="scientific">Corynebacterium pseudokroppenstedtii</name>
    <dbReference type="NCBI Taxonomy" id="2804917"/>
    <lineage>
        <taxon>Bacteria</taxon>
        <taxon>Bacillati</taxon>
        <taxon>Actinomycetota</taxon>
        <taxon>Actinomycetes</taxon>
        <taxon>Mycobacteriales</taxon>
        <taxon>Corynebacteriaceae</taxon>
        <taxon>Corynebacterium</taxon>
    </lineage>
</organism>
<evidence type="ECO:0000256" key="8">
    <source>
        <dbReference type="ARBA" id="ARBA00023306"/>
    </source>
</evidence>
<dbReference type="InterPro" id="IPR044068">
    <property type="entry name" value="CB"/>
</dbReference>
<name>A0AAU0PXY9_9CORY</name>
<dbReference type="SUPFAM" id="SSF56349">
    <property type="entry name" value="DNA breaking-rejoining enzymes"/>
    <property type="match status" value="1"/>
</dbReference>
<dbReference type="InterPro" id="IPR050090">
    <property type="entry name" value="Tyrosine_recombinase_XerCD"/>
</dbReference>
<evidence type="ECO:0000256" key="2">
    <source>
        <dbReference type="ARBA" id="ARBA00022490"/>
    </source>
</evidence>
<dbReference type="InterPro" id="IPR010998">
    <property type="entry name" value="Integrase_recombinase_N"/>
</dbReference>
<evidence type="ECO:0000259" key="11">
    <source>
        <dbReference type="PROSITE" id="PS51898"/>
    </source>
</evidence>
<dbReference type="InterPro" id="IPR011010">
    <property type="entry name" value="DNA_brk_join_enz"/>
</dbReference>
<evidence type="ECO:0000313" key="13">
    <source>
        <dbReference type="EMBL" id="WPF24156.1"/>
    </source>
</evidence>
<dbReference type="InterPro" id="IPR002104">
    <property type="entry name" value="Integrase_catalytic"/>
</dbReference>
<dbReference type="GO" id="GO:0051301">
    <property type="term" value="P:cell division"/>
    <property type="evidence" value="ECO:0007669"/>
    <property type="project" value="UniProtKB-KW"/>
</dbReference>
<dbReference type="GO" id="GO:0007059">
    <property type="term" value="P:chromosome segregation"/>
    <property type="evidence" value="ECO:0007669"/>
    <property type="project" value="UniProtKB-UniRule"/>
</dbReference>
<dbReference type="Gene3D" id="1.10.150.130">
    <property type="match status" value="1"/>
</dbReference>
<evidence type="ECO:0000256" key="4">
    <source>
        <dbReference type="ARBA" id="ARBA00022829"/>
    </source>
</evidence>
<accession>A0AAU0PXY9</accession>
<protein>
    <recommendedName>
        <fullName evidence="9">Tyrosine recombinase XerC</fullName>
    </recommendedName>
</protein>
<dbReference type="GO" id="GO:0003677">
    <property type="term" value="F:DNA binding"/>
    <property type="evidence" value="ECO:0007669"/>
    <property type="project" value="UniProtKB-UniRule"/>
</dbReference>
<evidence type="ECO:0000256" key="10">
    <source>
        <dbReference type="SAM" id="MobiDB-lite"/>
    </source>
</evidence>
<feature type="domain" description="Tyr recombinase" evidence="11">
    <location>
        <begin position="131"/>
        <end position="321"/>
    </location>
</feature>
<feature type="active site" evidence="9">
    <location>
        <position position="175"/>
    </location>
</feature>
<keyword evidence="7 9" id="KW-0233">DNA recombination</keyword>
<feature type="compositionally biased region" description="Polar residues" evidence="10">
    <location>
        <begin position="1"/>
        <end position="11"/>
    </location>
</feature>
<feature type="domain" description="Core-binding (CB)" evidence="12">
    <location>
        <begin position="29"/>
        <end position="110"/>
    </location>
</feature>
<feature type="active site" evidence="9">
    <location>
        <position position="299"/>
    </location>
</feature>
<evidence type="ECO:0000256" key="7">
    <source>
        <dbReference type="ARBA" id="ARBA00023172"/>
    </source>
</evidence>
<dbReference type="EMBL" id="CP137757">
    <property type="protein sequence ID" value="WPF24156.1"/>
    <property type="molecule type" value="Genomic_DNA"/>
</dbReference>
<feature type="active site" description="O-(3'-phospho-DNA)-tyrosine intermediate" evidence="9">
    <location>
        <position position="308"/>
    </location>
</feature>
<dbReference type="PANTHER" id="PTHR30349:SF77">
    <property type="entry name" value="TYROSINE RECOMBINASE XERC"/>
    <property type="match status" value="1"/>
</dbReference>
<dbReference type="GO" id="GO:0006313">
    <property type="term" value="P:DNA transposition"/>
    <property type="evidence" value="ECO:0007669"/>
    <property type="project" value="UniProtKB-UniRule"/>
</dbReference>
<feature type="region of interest" description="Disordered" evidence="10">
    <location>
        <begin position="1"/>
        <end position="26"/>
    </location>
</feature>
<dbReference type="NCBIfam" id="NF001399">
    <property type="entry name" value="PRK00283.1"/>
    <property type="match status" value="1"/>
</dbReference>
<dbReference type="KEGG" id="cpsk:Q0N40_06175"/>
<keyword evidence="4 9" id="KW-0159">Chromosome partition</keyword>
<comment type="subcellular location">
    <subcellularLocation>
        <location evidence="1 9">Cytoplasm</location>
    </subcellularLocation>
</comment>
<keyword evidence="8 9" id="KW-0131">Cell cycle</keyword>
<dbReference type="GO" id="GO:0009037">
    <property type="term" value="F:tyrosine-based site-specific recombinase activity"/>
    <property type="evidence" value="ECO:0007669"/>
    <property type="project" value="UniProtKB-UniRule"/>
</dbReference>
<keyword evidence="5 9" id="KW-0229">DNA integration</keyword>
<reference evidence="13 14" key="1">
    <citation type="submission" date="2023-10" db="EMBL/GenBank/DDBJ databases">
        <title>complete genome sequence of Corynebacterium pseudokroppenstedtii P15-C1.</title>
        <authorList>
            <person name="Bruggemann H."/>
            <person name="Poehlein A."/>
        </authorList>
    </citation>
    <scope>NUCLEOTIDE SEQUENCE [LARGE SCALE GENOMIC DNA]</scope>
    <source>
        <strain evidence="13 14">P15_C1</strain>
    </source>
</reference>
<evidence type="ECO:0000256" key="9">
    <source>
        <dbReference type="HAMAP-Rule" id="MF_01808"/>
    </source>
</evidence>
<proteinExistence type="inferred from homology"/>
<dbReference type="PROSITE" id="PS51898">
    <property type="entry name" value="TYR_RECOMBINASE"/>
    <property type="match status" value="1"/>
</dbReference>
<feature type="active site" evidence="9">
    <location>
        <position position="276"/>
    </location>
</feature>
<evidence type="ECO:0000259" key="12">
    <source>
        <dbReference type="PROSITE" id="PS51900"/>
    </source>
</evidence>
<evidence type="ECO:0000256" key="6">
    <source>
        <dbReference type="ARBA" id="ARBA00023125"/>
    </source>
</evidence>
<sequence length="327" mass="35850">MAGTPNSTDTGSSEDRNDAASNRKPAVSAQWDGIIEDYLDFLTFTKGRSENTVKAYRNDLHSLVDGLTTVDQLTLHHIRRWQADALRAGHARSSLSRRASAVRNFGRWLEHRGIVRSDPASRLSSPRPDKTLPRVLAADQTAEILHNLEVGAEEEDPIALRDLAMVEFMYGTGVRVSELCRLNIGDLDFARQTVTILGKGNKQRVVPFGASAARALKRWMDTGRPTIAAHGHHNDADQAVFLGKRGGRIDPRQVRTVVHQATSTVSGGDVSPHTLRHSAATDVLEGGADLRVVQEMLGHASLATTQIYTHVDSERLKAVFNQAHPRA</sequence>
<feature type="active site" evidence="9">
    <location>
        <position position="273"/>
    </location>
</feature>
<dbReference type="RefSeq" id="WP_204087109.1">
    <property type="nucleotide sequence ID" value="NZ_CP137757.1"/>
</dbReference>
<keyword evidence="6 9" id="KW-0238">DNA-binding</keyword>